<feature type="transmembrane region" description="Helical" evidence="7">
    <location>
        <begin position="90"/>
        <end position="114"/>
    </location>
</feature>
<dbReference type="PROSITE" id="PS50928">
    <property type="entry name" value="ABC_TM1"/>
    <property type="match status" value="1"/>
</dbReference>
<evidence type="ECO:0000256" key="5">
    <source>
        <dbReference type="ARBA" id="ARBA00022989"/>
    </source>
</evidence>
<dbReference type="RefSeq" id="WP_320285329.1">
    <property type="nucleotide sequence ID" value="NZ_JAVIIW010000001.1"/>
</dbReference>
<feature type="domain" description="ABC transmembrane type-1" evidence="8">
    <location>
        <begin position="91"/>
        <end position="280"/>
    </location>
</feature>
<gene>
    <name evidence="9" type="ORF">RFN28_00075</name>
</gene>
<dbReference type="Gene3D" id="1.10.3720.10">
    <property type="entry name" value="MetI-like"/>
    <property type="match status" value="1"/>
</dbReference>
<dbReference type="SUPFAM" id="SSF161098">
    <property type="entry name" value="MetI-like"/>
    <property type="match status" value="1"/>
</dbReference>
<dbReference type="EMBL" id="JAVIIW010000001">
    <property type="protein sequence ID" value="MDX8476866.1"/>
    <property type="molecule type" value="Genomic_DNA"/>
</dbReference>
<evidence type="ECO:0000313" key="10">
    <source>
        <dbReference type="Proteomes" id="UP001287059"/>
    </source>
</evidence>
<keyword evidence="4 7" id="KW-0812">Transmembrane</keyword>
<feature type="transmembrane region" description="Helical" evidence="7">
    <location>
        <begin position="263"/>
        <end position="280"/>
    </location>
</feature>
<name>A0ABU4XQ47_9HYPH</name>
<protein>
    <submittedName>
        <fullName evidence="9">Carbohydrate ABC transporter permease</fullName>
    </submittedName>
</protein>
<keyword evidence="6 7" id="KW-0472">Membrane</keyword>
<comment type="subcellular location">
    <subcellularLocation>
        <location evidence="1 7">Cell membrane</location>
        <topology evidence="1 7">Multi-pass membrane protein</topology>
    </subcellularLocation>
</comment>
<comment type="similarity">
    <text evidence="7">Belongs to the binding-protein-dependent transport system permease family.</text>
</comment>
<sequence>MSVESSRIKLPTVGAEGRHRKLRAFDIAGLLLTLATFAFAIIWAFPLYWAAVTTLKPEYEVVQPGVRLWPETFTLEAYTYVLLNTKIGLWYLNSLVTSAAVTIIVIFTAATCGYAISQLRFPGRRLLYLTIMASFMVPIQALIVTHFVLMSNFGTLNTWLGIILPQLIVPVVVIVYKQFFDSIPRDFREAAIMDGANDFQLLFKIYLPMNWGVTTALAIITFIGAWNAFLWPFLAQSSEETMNITVGVTQVHSAFGVQYARELAGAVLAGLPVALAYLIFQRRVTQAITLSAGIKG</sequence>
<dbReference type="Proteomes" id="UP001287059">
    <property type="component" value="Unassembled WGS sequence"/>
</dbReference>
<dbReference type="InterPro" id="IPR000515">
    <property type="entry name" value="MetI-like"/>
</dbReference>
<comment type="caution">
    <text evidence="9">The sequence shown here is derived from an EMBL/GenBank/DDBJ whole genome shotgun (WGS) entry which is preliminary data.</text>
</comment>
<dbReference type="Pfam" id="PF00528">
    <property type="entry name" value="BPD_transp_1"/>
    <property type="match status" value="1"/>
</dbReference>
<keyword evidence="3" id="KW-1003">Cell membrane</keyword>
<feature type="transmembrane region" description="Helical" evidence="7">
    <location>
        <begin position="156"/>
        <end position="176"/>
    </location>
</feature>
<evidence type="ECO:0000256" key="3">
    <source>
        <dbReference type="ARBA" id="ARBA00022475"/>
    </source>
</evidence>
<proteinExistence type="inferred from homology"/>
<dbReference type="PANTHER" id="PTHR43744">
    <property type="entry name" value="ABC TRANSPORTER PERMEASE PROTEIN MG189-RELATED-RELATED"/>
    <property type="match status" value="1"/>
</dbReference>
<keyword evidence="5 7" id="KW-1133">Transmembrane helix</keyword>
<evidence type="ECO:0000259" key="8">
    <source>
        <dbReference type="PROSITE" id="PS50928"/>
    </source>
</evidence>
<evidence type="ECO:0000256" key="2">
    <source>
        <dbReference type="ARBA" id="ARBA00022448"/>
    </source>
</evidence>
<organism evidence="9 10">
    <name type="scientific">Mesorhizobium album</name>
    <dbReference type="NCBI Taxonomy" id="3072314"/>
    <lineage>
        <taxon>Bacteria</taxon>
        <taxon>Pseudomonadati</taxon>
        <taxon>Pseudomonadota</taxon>
        <taxon>Alphaproteobacteria</taxon>
        <taxon>Hyphomicrobiales</taxon>
        <taxon>Phyllobacteriaceae</taxon>
        <taxon>Mesorhizobium</taxon>
    </lineage>
</organism>
<evidence type="ECO:0000256" key="1">
    <source>
        <dbReference type="ARBA" id="ARBA00004651"/>
    </source>
</evidence>
<keyword evidence="2 7" id="KW-0813">Transport</keyword>
<keyword evidence="10" id="KW-1185">Reference proteome</keyword>
<dbReference type="InterPro" id="IPR035906">
    <property type="entry name" value="MetI-like_sf"/>
</dbReference>
<evidence type="ECO:0000256" key="4">
    <source>
        <dbReference type="ARBA" id="ARBA00022692"/>
    </source>
</evidence>
<feature type="transmembrane region" description="Helical" evidence="7">
    <location>
        <begin position="211"/>
        <end position="234"/>
    </location>
</feature>
<evidence type="ECO:0000256" key="7">
    <source>
        <dbReference type="RuleBase" id="RU363032"/>
    </source>
</evidence>
<evidence type="ECO:0000256" key="6">
    <source>
        <dbReference type="ARBA" id="ARBA00023136"/>
    </source>
</evidence>
<dbReference type="CDD" id="cd06261">
    <property type="entry name" value="TM_PBP2"/>
    <property type="match status" value="1"/>
</dbReference>
<evidence type="ECO:0000313" key="9">
    <source>
        <dbReference type="EMBL" id="MDX8476866.1"/>
    </source>
</evidence>
<accession>A0ABU4XQ47</accession>
<dbReference type="PANTHER" id="PTHR43744:SF12">
    <property type="entry name" value="ABC TRANSPORTER PERMEASE PROTEIN MG189-RELATED"/>
    <property type="match status" value="1"/>
</dbReference>
<reference evidence="9 10" key="1">
    <citation type="submission" date="2023-08" db="EMBL/GenBank/DDBJ databases">
        <title>Implementing the SeqCode for naming new Mesorhizobium species isolated from Vachellia karroo root nodules.</title>
        <authorList>
            <person name="Van Lill M."/>
        </authorList>
    </citation>
    <scope>NUCLEOTIDE SEQUENCE [LARGE SCALE GENOMIC DNA]</scope>
    <source>
        <strain evidence="9 10">VK24D</strain>
    </source>
</reference>
<feature type="transmembrane region" description="Helical" evidence="7">
    <location>
        <begin position="27"/>
        <end position="49"/>
    </location>
</feature>
<feature type="transmembrane region" description="Helical" evidence="7">
    <location>
        <begin position="126"/>
        <end position="150"/>
    </location>
</feature>